<keyword evidence="2" id="KW-0472">Membrane</keyword>
<feature type="transmembrane region" description="Helical" evidence="2">
    <location>
        <begin position="59"/>
        <end position="80"/>
    </location>
</feature>
<feature type="transmembrane region" description="Helical" evidence="2">
    <location>
        <begin position="100"/>
        <end position="117"/>
    </location>
</feature>
<keyword evidence="4" id="KW-1185">Reference proteome</keyword>
<comment type="caution">
    <text evidence="3">The sequence shown here is derived from an EMBL/GenBank/DDBJ whole genome shotgun (WGS) entry which is preliminary data.</text>
</comment>
<feature type="compositionally biased region" description="Basic residues" evidence="1">
    <location>
        <begin position="1"/>
        <end position="11"/>
    </location>
</feature>
<sequence>MGGANSRHRTTASRTADAPKGTSAGLEWAKHMGIIACLILMNGAIHSFITPYPLPIPNFLLPVPHSAALLAAIASPVFILVETRLDSSSAVVSCVHRMPIIKAVAYAALAALTYTQLPLVPGASMAAIAALAIAGNSISDALGARKSKNEPMIPS</sequence>
<keyword evidence="2" id="KW-1133">Transmembrane helix</keyword>
<protein>
    <submittedName>
        <fullName evidence="3">Uncharacterized protein</fullName>
    </submittedName>
</protein>
<evidence type="ECO:0000313" key="4">
    <source>
        <dbReference type="Proteomes" id="UP001212152"/>
    </source>
</evidence>
<feature type="region of interest" description="Disordered" evidence="1">
    <location>
        <begin position="1"/>
        <end position="21"/>
    </location>
</feature>
<reference evidence="3" key="1">
    <citation type="submission" date="2020-05" db="EMBL/GenBank/DDBJ databases">
        <title>Phylogenomic resolution of chytrid fungi.</title>
        <authorList>
            <person name="Stajich J.E."/>
            <person name="Amses K."/>
            <person name="Simmons R."/>
            <person name="Seto K."/>
            <person name="Myers J."/>
            <person name="Bonds A."/>
            <person name="Quandt C.A."/>
            <person name="Barry K."/>
            <person name="Liu P."/>
            <person name="Grigoriev I."/>
            <person name="Longcore J.E."/>
            <person name="James T.Y."/>
        </authorList>
    </citation>
    <scope>NUCLEOTIDE SEQUENCE</scope>
    <source>
        <strain evidence="3">JEL0379</strain>
    </source>
</reference>
<feature type="transmembrane region" description="Helical" evidence="2">
    <location>
        <begin position="123"/>
        <end position="142"/>
    </location>
</feature>
<accession>A0AAD5TFI8</accession>
<name>A0AAD5TFI8_9FUNG</name>
<dbReference type="AlphaFoldDB" id="A0AAD5TFI8"/>
<keyword evidence="2" id="KW-0812">Transmembrane</keyword>
<gene>
    <name evidence="3" type="ORF">HDU87_006335</name>
</gene>
<feature type="transmembrane region" description="Helical" evidence="2">
    <location>
        <begin position="33"/>
        <end position="53"/>
    </location>
</feature>
<dbReference type="Proteomes" id="UP001212152">
    <property type="component" value="Unassembled WGS sequence"/>
</dbReference>
<evidence type="ECO:0000313" key="3">
    <source>
        <dbReference type="EMBL" id="KAJ3175253.1"/>
    </source>
</evidence>
<proteinExistence type="predicted"/>
<organism evidence="3 4">
    <name type="scientific">Geranomyces variabilis</name>
    <dbReference type="NCBI Taxonomy" id="109894"/>
    <lineage>
        <taxon>Eukaryota</taxon>
        <taxon>Fungi</taxon>
        <taxon>Fungi incertae sedis</taxon>
        <taxon>Chytridiomycota</taxon>
        <taxon>Chytridiomycota incertae sedis</taxon>
        <taxon>Chytridiomycetes</taxon>
        <taxon>Spizellomycetales</taxon>
        <taxon>Powellomycetaceae</taxon>
        <taxon>Geranomyces</taxon>
    </lineage>
</organism>
<evidence type="ECO:0000256" key="2">
    <source>
        <dbReference type="SAM" id="Phobius"/>
    </source>
</evidence>
<evidence type="ECO:0000256" key="1">
    <source>
        <dbReference type="SAM" id="MobiDB-lite"/>
    </source>
</evidence>
<dbReference type="EMBL" id="JADGJQ010000054">
    <property type="protein sequence ID" value="KAJ3175253.1"/>
    <property type="molecule type" value="Genomic_DNA"/>
</dbReference>